<evidence type="ECO:0000313" key="1">
    <source>
        <dbReference type="EMBL" id="MBC3537369.1"/>
    </source>
</evidence>
<organism evidence="1 2">
    <name type="scientific">Megasphaera hominis</name>
    <dbReference type="NCBI Taxonomy" id="159836"/>
    <lineage>
        <taxon>Bacteria</taxon>
        <taxon>Bacillati</taxon>
        <taxon>Bacillota</taxon>
        <taxon>Negativicutes</taxon>
        <taxon>Veillonellales</taxon>
        <taxon>Veillonellaceae</taxon>
        <taxon>Megasphaera</taxon>
    </lineage>
</organism>
<protein>
    <submittedName>
        <fullName evidence="1">Uncharacterized protein</fullName>
    </submittedName>
</protein>
<evidence type="ECO:0000313" key="2">
    <source>
        <dbReference type="Proteomes" id="UP000606870"/>
    </source>
</evidence>
<gene>
    <name evidence="1" type="ORF">H8J70_08905</name>
</gene>
<dbReference type="EMBL" id="JACOGK010000025">
    <property type="protein sequence ID" value="MBC3537369.1"/>
    <property type="molecule type" value="Genomic_DNA"/>
</dbReference>
<name>A0ABR6VL15_9FIRM</name>
<reference evidence="1 2" key="1">
    <citation type="submission" date="2020-08" db="EMBL/GenBank/DDBJ databases">
        <authorList>
            <person name="Liu C."/>
            <person name="Sun Q."/>
        </authorList>
    </citation>
    <scope>NUCLEOTIDE SEQUENCE [LARGE SCALE GENOMIC DNA]</scope>
    <source>
        <strain evidence="1 2">NSJ-59</strain>
    </source>
</reference>
<sequence length="96" mass="11281">MVGYPKNLNTRADYEFVRANFSKEDFRQDFQNLLDTMGDWFNIGKLSSGEQGKTDKTHKVVKDESGDSYQYEFKENPNCRMFQLGYTEEYVKNILA</sequence>
<dbReference type="RefSeq" id="WP_186503679.1">
    <property type="nucleotide sequence ID" value="NZ_JACOGK010000025.1"/>
</dbReference>
<dbReference type="Proteomes" id="UP000606870">
    <property type="component" value="Unassembled WGS sequence"/>
</dbReference>
<keyword evidence="2" id="KW-1185">Reference proteome</keyword>
<accession>A0ABR6VL15</accession>
<comment type="caution">
    <text evidence="1">The sequence shown here is derived from an EMBL/GenBank/DDBJ whole genome shotgun (WGS) entry which is preliminary data.</text>
</comment>
<proteinExistence type="predicted"/>